<dbReference type="EMBL" id="ON064099">
    <property type="protein sequence ID" value="UXD78710.1"/>
    <property type="molecule type" value="Genomic_DNA"/>
</dbReference>
<dbReference type="InterPro" id="IPR001848">
    <property type="entry name" value="Ribosomal_uS10"/>
</dbReference>
<geneLocation type="mitochondrion" evidence="5"/>
<evidence type="ECO:0000256" key="1">
    <source>
        <dbReference type="ARBA" id="ARBA00007102"/>
    </source>
</evidence>
<gene>
    <name evidence="5" type="primary">rps10</name>
</gene>
<evidence type="ECO:0000313" key="5">
    <source>
        <dbReference type="EMBL" id="UXD78710.1"/>
    </source>
</evidence>
<feature type="domain" description="Small ribosomal subunit protein uS10" evidence="4">
    <location>
        <begin position="6"/>
        <end position="89"/>
    </location>
</feature>
<comment type="similarity">
    <text evidence="1">Belongs to the universal ribosomal protein uS10 family.</text>
</comment>
<dbReference type="SMART" id="SM01403">
    <property type="entry name" value="Ribosomal_S10"/>
    <property type="match status" value="1"/>
</dbReference>
<dbReference type="InterPro" id="IPR027486">
    <property type="entry name" value="Ribosomal_uS10_dom"/>
</dbReference>
<dbReference type="PANTHER" id="PTHR11700">
    <property type="entry name" value="30S RIBOSOMAL PROTEIN S10 FAMILY MEMBER"/>
    <property type="match status" value="1"/>
</dbReference>
<dbReference type="GeneID" id="75518486"/>
<sequence length="105" mass="12808">MTTKIRIIIRSFDHPFLELPPYTRKIGLPESRVLYTVLRSPHIDKKSREQFFMEIKKKMFIIKTETHELRKKLFRLKRQRIFGAQYEILFSCKTRLDKGKLQRLL</sequence>
<keyword evidence="3" id="KW-0687">Ribonucleoprotein</keyword>
<dbReference type="Pfam" id="PF00338">
    <property type="entry name" value="Ribosomal_S10"/>
    <property type="match status" value="1"/>
</dbReference>
<evidence type="ECO:0000259" key="4">
    <source>
        <dbReference type="SMART" id="SM01403"/>
    </source>
</evidence>
<dbReference type="PRINTS" id="PR00971">
    <property type="entry name" value="RIBOSOMALS10"/>
</dbReference>
<dbReference type="Gene3D" id="3.30.70.600">
    <property type="entry name" value="Ribosomal protein S10 domain"/>
    <property type="match status" value="1"/>
</dbReference>
<dbReference type="GO" id="GO:1990904">
    <property type="term" value="C:ribonucleoprotein complex"/>
    <property type="evidence" value="ECO:0007669"/>
    <property type="project" value="UniProtKB-KW"/>
</dbReference>
<dbReference type="InterPro" id="IPR036838">
    <property type="entry name" value="Ribosomal_uS10_dom_sf"/>
</dbReference>
<protein>
    <submittedName>
        <fullName evidence="5">Ribosomal protein S10</fullName>
    </submittedName>
</protein>
<proteinExistence type="inferred from homology"/>
<evidence type="ECO:0000256" key="3">
    <source>
        <dbReference type="ARBA" id="ARBA00023274"/>
    </source>
</evidence>
<keyword evidence="2 5" id="KW-0689">Ribosomal protein</keyword>
<dbReference type="GO" id="GO:0005840">
    <property type="term" value="C:ribosome"/>
    <property type="evidence" value="ECO:0007669"/>
    <property type="project" value="UniProtKB-KW"/>
</dbReference>
<evidence type="ECO:0000256" key="2">
    <source>
        <dbReference type="ARBA" id="ARBA00022980"/>
    </source>
</evidence>
<accession>A0A977KC67</accession>
<dbReference type="RefSeq" id="YP_010502933.1">
    <property type="nucleotide sequence ID" value="NC_066984.1"/>
</dbReference>
<name>A0A977KC67_9GENT</name>
<keyword evidence="5" id="KW-0496">Mitochondrion</keyword>
<dbReference type="GO" id="GO:0006412">
    <property type="term" value="P:translation"/>
    <property type="evidence" value="ECO:0007669"/>
    <property type="project" value="InterPro"/>
</dbReference>
<reference evidence="5" key="1">
    <citation type="submission" date="2022-03" db="EMBL/GenBank/DDBJ databases">
        <title>The complete organellar genomes of the entheogenic plant Psychotria viridis Ruiz &amp; Pav. (Rubiaceae).</title>
        <authorList>
            <person name="Varani A.M."/>
            <person name="Silva S.R."/>
            <person name="Lopes S.S.S."/>
            <person name="Barbosa J.B.F."/>
            <person name="Oliveira D.R."/>
            <person name="Correa M.A."/>
            <person name="Moraes A.P."/>
            <person name="Miranda V.F.O."/>
            <person name="Prosdocimi F."/>
        </authorList>
    </citation>
    <scope>NUCLEOTIDE SEQUENCE</scope>
</reference>
<dbReference type="SUPFAM" id="SSF54999">
    <property type="entry name" value="Ribosomal protein S10"/>
    <property type="match status" value="1"/>
</dbReference>
<dbReference type="GO" id="GO:0003735">
    <property type="term" value="F:structural constituent of ribosome"/>
    <property type="evidence" value="ECO:0007669"/>
    <property type="project" value="InterPro"/>
</dbReference>
<dbReference type="AlphaFoldDB" id="A0A977KC67"/>
<organism evidence="5">
    <name type="scientific">Psychotria viridis</name>
    <dbReference type="NCBI Taxonomy" id="189196"/>
    <lineage>
        <taxon>Eukaryota</taxon>
        <taxon>Viridiplantae</taxon>
        <taxon>Streptophyta</taxon>
        <taxon>Embryophyta</taxon>
        <taxon>Tracheophyta</taxon>
        <taxon>Spermatophyta</taxon>
        <taxon>Magnoliopsida</taxon>
        <taxon>eudicotyledons</taxon>
        <taxon>Gunneridae</taxon>
        <taxon>Pentapetalae</taxon>
        <taxon>asterids</taxon>
        <taxon>lamiids</taxon>
        <taxon>Gentianales</taxon>
        <taxon>Rubiaceae</taxon>
        <taxon>Rubioideae</taxon>
        <taxon>Psychotrieae</taxon>
        <taxon>Psychotria</taxon>
    </lineage>
</organism>